<dbReference type="AlphaFoldDB" id="A0A084WMA7"/>
<evidence type="ECO:0000313" key="3">
    <source>
        <dbReference type="Proteomes" id="UP000030765"/>
    </source>
</evidence>
<dbReference type="Proteomes" id="UP000030765">
    <property type="component" value="Unassembled WGS sequence"/>
</dbReference>
<protein>
    <submittedName>
        <fullName evidence="1 2">GntP permease family protein</fullName>
    </submittedName>
</protein>
<evidence type="ECO:0000313" key="2">
    <source>
        <dbReference type="EnsemblMetazoa" id="ASIC019411-PA"/>
    </source>
</evidence>
<dbReference type="EMBL" id="KE525351">
    <property type="protein sequence ID" value="KFB51351.1"/>
    <property type="molecule type" value="Genomic_DNA"/>
</dbReference>
<sequence>MAMVDRSSRKHEPFWGESKQLRAFRHRATGGGRKVDPGAGQQVGMTVNYLRHTTVCRMSSGGKHSHDTFPNVPGFVPGTHAFPERVSATVHGGKTLSLSPSFSVSLCHTLRSSRERPCVHIAGTDRLLHRSINRANKPQLAYSFLDSRQQLIRV</sequence>
<reference evidence="1 3" key="1">
    <citation type="journal article" date="2014" name="BMC Genomics">
        <title>Genome sequence of Anopheles sinensis provides insight into genetics basis of mosquito competence for malaria parasites.</title>
        <authorList>
            <person name="Zhou D."/>
            <person name="Zhang D."/>
            <person name="Ding G."/>
            <person name="Shi L."/>
            <person name="Hou Q."/>
            <person name="Ye Y."/>
            <person name="Xu Y."/>
            <person name="Zhou H."/>
            <person name="Xiong C."/>
            <person name="Li S."/>
            <person name="Yu J."/>
            <person name="Hong S."/>
            <person name="Yu X."/>
            <person name="Zou P."/>
            <person name="Chen C."/>
            <person name="Chang X."/>
            <person name="Wang W."/>
            <person name="Lv Y."/>
            <person name="Sun Y."/>
            <person name="Ma L."/>
            <person name="Shen B."/>
            <person name="Zhu C."/>
        </authorList>
    </citation>
    <scope>NUCLEOTIDE SEQUENCE [LARGE SCALE GENOMIC DNA]</scope>
</reference>
<proteinExistence type="predicted"/>
<reference evidence="2" key="2">
    <citation type="submission" date="2020-05" db="UniProtKB">
        <authorList>
            <consortium name="EnsemblMetazoa"/>
        </authorList>
    </citation>
    <scope>IDENTIFICATION</scope>
</reference>
<dbReference type="VEuPathDB" id="VectorBase:ASIC019411"/>
<gene>
    <name evidence="1" type="ORF">ZHAS_00019411</name>
</gene>
<keyword evidence="3" id="KW-1185">Reference proteome</keyword>
<evidence type="ECO:0000313" key="1">
    <source>
        <dbReference type="EMBL" id="KFB51351.1"/>
    </source>
</evidence>
<organism evidence="1">
    <name type="scientific">Anopheles sinensis</name>
    <name type="common">Mosquito</name>
    <dbReference type="NCBI Taxonomy" id="74873"/>
    <lineage>
        <taxon>Eukaryota</taxon>
        <taxon>Metazoa</taxon>
        <taxon>Ecdysozoa</taxon>
        <taxon>Arthropoda</taxon>
        <taxon>Hexapoda</taxon>
        <taxon>Insecta</taxon>
        <taxon>Pterygota</taxon>
        <taxon>Neoptera</taxon>
        <taxon>Endopterygota</taxon>
        <taxon>Diptera</taxon>
        <taxon>Nematocera</taxon>
        <taxon>Culicoidea</taxon>
        <taxon>Culicidae</taxon>
        <taxon>Anophelinae</taxon>
        <taxon>Anopheles</taxon>
    </lineage>
</organism>
<dbReference type="EnsemblMetazoa" id="ASIC019411-RA">
    <property type="protein sequence ID" value="ASIC019411-PA"/>
    <property type="gene ID" value="ASIC019411"/>
</dbReference>
<accession>A0A084WMA7</accession>
<name>A0A084WMA7_ANOSI</name>
<dbReference type="EMBL" id="ATLV01024395">
    <property type="status" value="NOT_ANNOTATED_CDS"/>
    <property type="molecule type" value="Genomic_DNA"/>
</dbReference>